<proteinExistence type="predicted"/>
<name>A0A0A9CE07_ARUDO</name>
<sequence>MWHCFSSCSWHLLPQRQRGQSWIMGSLVNISFWCLQMWAESNIGSPISLWNWGQLCSLEKPCLSS</sequence>
<dbReference type="EMBL" id="GBRH01225217">
    <property type="protein sequence ID" value="JAD72678.1"/>
    <property type="molecule type" value="Transcribed_RNA"/>
</dbReference>
<evidence type="ECO:0000313" key="1">
    <source>
        <dbReference type="EMBL" id="JAD72678.1"/>
    </source>
</evidence>
<reference evidence="1" key="2">
    <citation type="journal article" date="2015" name="Data Brief">
        <title>Shoot transcriptome of the giant reed, Arundo donax.</title>
        <authorList>
            <person name="Barrero R.A."/>
            <person name="Guerrero F.D."/>
            <person name="Moolhuijzen P."/>
            <person name="Goolsby J.A."/>
            <person name="Tidwell J."/>
            <person name="Bellgard S.E."/>
            <person name="Bellgard M.I."/>
        </authorList>
    </citation>
    <scope>NUCLEOTIDE SEQUENCE</scope>
    <source>
        <tissue evidence="1">Shoot tissue taken approximately 20 cm above the soil surface</tissue>
    </source>
</reference>
<reference evidence="1" key="1">
    <citation type="submission" date="2014-09" db="EMBL/GenBank/DDBJ databases">
        <authorList>
            <person name="Magalhaes I.L.F."/>
            <person name="Oliveira U."/>
            <person name="Santos F.R."/>
            <person name="Vidigal T.H.D.A."/>
            <person name="Brescovit A.D."/>
            <person name="Santos A.J."/>
        </authorList>
    </citation>
    <scope>NUCLEOTIDE SEQUENCE</scope>
    <source>
        <tissue evidence="1">Shoot tissue taken approximately 20 cm above the soil surface</tissue>
    </source>
</reference>
<protein>
    <submittedName>
        <fullName evidence="1">Uncharacterized protein</fullName>
    </submittedName>
</protein>
<accession>A0A0A9CE07</accession>
<dbReference type="AlphaFoldDB" id="A0A0A9CE07"/>
<organism evidence="1">
    <name type="scientific">Arundo donax</name>
    <name type="common">Giant reed</name>
    <name type="synonym">Donax arundinaceus</name>
    <dbReference type="NCBI Taxonomy" id="35708"/>
    <lineage>
        <taxon>Eukaryota</taxon>
        <taxon>Viridiplantae</taxon>
        <taxon>Streptophyta</taxon>
        <taxon>Embryophyta</taxon>
        <taxon>Tracheophyta</taxon>
        <taxon>Spermatophyta</taxon>
        <taxon>Magnoliopsida</taxon>
        <taxon>Liliopsida</taxon>
        <taxon>Poales</taxon>
        <taxon>Poaceae</taxon>
        <taxon>PACMAD clade</taxon>
        <taxon>Arundinoideae</taxon>
        <taxon>Arundineae</taxon>
        <taxon>Arundo</taxon>
    </lineage>
</organism>